<evidence type="ECO:0000313" key="1">
    <source>
        <dbReference type="EMBL" id="TFK69662.1"/>
    </source>
</evidence>
<keyword evidence="2" id="KW-1185">Reference proteome</keyword>
<name>A0ACD3AVQ3_9AGAR</name>
<gene>
    <name evidence="1" type="ORF">BDN72DRAFT_596420</name>
</gene>
<sequence>MHCLLKGIAFLHENKIVHRVSVTHHTIRSSHIWVLSDRIRKCAHNHFSNDYFPEPSARIGLRSRGLLTYALFDFGLSIPPSVDNTTYRLPYQLSWDGSEMQPNDTAQGEFDYDPFAFDIGTLGNVFCRTFQYCCQDLPMLAPFLDKMVTRDIPRRFTASQALNFFETQVLTQLPAKQLQHMYIRWEMSAPYDE</sequence>
<organism evidence="1 2">
    <name type="scientific">Pluteus cervinus</name>
    <dbReference type="NCBI Taxonomy" id="181527"/>
    <lineage>
        <taxon>Eukaryota</taxon>
        <taxon>Fungi</taxon>
        <taxon>Dikarya</taxon>
        <taxon>Basidiomycota</taxon>
        <taxon>Agaricomycotina</taxon>
        <taxon>Agaricomycetes</taxon>
        <taxon>Agaricomycetidae</taxon>
        <taxon>Agaricales</taxon>
        <taxon>Pluteineae</taxon>
        <taxon>Pluteaceae</taxon>
        <taxon>Pluteus</taxon>
    </lineage>
</organism>
<dbReference type="Proteomes" id="UP000308600">
    <property type="component" value="Unassembled WGS sequence"/>
</dbReference>
<accession>A0ACD3AVQ3</accession>
<reference evidence="1 2" key="1">
    <citation type="journal article" date="2019" name="Nat. Ecol. Evol.">
        <title>Megaphylogeny resolves global patterns of mushroom evolution.</title>
        <authorList>
            <person name="Varga T."/>
            <person name="Krizsan K."/>
            <person name="Foldi C."/>
            <person name="Dima B."/>
            <person name="Sanchez-Garcia M."/>
            <person name="Sanchez-Ramirez S."/>
            <person name="Szollosi G.J."/>
            <person name="Szarkandi J.G."/>
            <person name="Papp V."/>
            <person name="Albert L."/>
            <person name="Andreopoulos W."/>
            <person name="Angelini C."/>
            <person name="Antonin V."/>
            <person name="Barry K.W."/>
            <person name="Bougher N.L."/>
            <person name="Buchanan P."/>
            <person name="Buyck B."/>
            <person name="Bense V."/>
            <person name="Catcheside P."/>
            <person name="Chovatia M."/>
            <person name="Cooper J."/>
            <person name="Damon W."/>
            <person name="Desjardin D."/>
            <person name="Finy P."/>
            <person name="Geml J."/>
            <person name="Haridas S."/>
            <person name="Hughes K."/>
            <person name="Justo A."/>
            <person name="Karasinski D."/>
            <person name="Kautmanova I."/>
            <person name="Kiss B."/>
            <person name="Kocsube S."/>
            <person name="Kotiranta H."/>
            <person name="LaButti K.M."/>
            <person name="Lechner B.E."/>
            <person name="Liimatainen K."/>
            <person name="Lipzen A."/>
            <person name="Lukacs Z."/>
            <person name="Mihaltcheva S."/>
            <person name="Morgado L.N."/>
            <person name="Niskanen T."/>
            <person name="Noordeloos M.E."/>
            <person name="Ohm R.A."/>
            <person name="Ortiz-Santana B."/>
            <person name="Ovrebo C."/>
            <person name="Racz N."/>
            <person name="Riley R."/>
            <person name="Savchenko A."/>
            <person name="Shiryaev A."/>
            <person name="Soop K."/>
            <person name="Spirin V."/>
            <person name="Szebenyi C."/>
            <person name="Tomsovsky M."/>
            <person name="Tulloss R.E."/>
            <person name="Uehling J."/>
            <person name="Grigoriev I.V."/>
            <person name="Vagvolgyi C."/>
            <person name="Papp T."/>
            <person name="Martin F.M."/>
            <person name="Miettinen O."/>
            <person name="Hibbett D.S."/>
            <person name="Nagy L.G."/>
        </authorList>
    </citation>
    <scope>NUCLEOTIDE SEQUENCE [LARGE SCALE GENOMIC DNA]</scope>
    <source>
        <strain evidence="1 2">NL-1719</strain>
    </source>
</reference>
<protein>
    <submittedName>
        <fullName evidence="1">Uncharacterized protein</fullName>
    </submittedName>
</protein>
<proteinExistence type="predicted"/>
<dbReference type="EMBL" id="ML208327">
    <property type="protein sequence ID" value="TFK69662.1"/>
    <property type="molecule type" value="Genomic_DNA"/>
</dbReference>
<evidence type="ECO:0000313" key="2">
    <source>
        <dbReference type="Proteomes" id="UP000308600"/>
    </source>
</evidence>